<dbReference type="AlphaFoldDB" id="A0A4Q9H571"/>
<feature type="signal peptide" evidence="3">
    <location>
        <begin position="1"/>
        <end position="20"/>
    </location>
</feature>
<dbReference type="GO" id="GO:0016020">
    <property type="term" value="C:membrane"/>
    <property type="evidence" value="ECO:0007669"/>
    <property type="project" value="UniProtKB-SubCell"/>
</dbReference>
<keyword evidence="5" id="KW-1185">Reference proteome</keyword>
<gene>
    <name evidence="4" type="ORF">EYS42_02635</name>
</gene>
<evidence type="ECO:0000256" key="1">
    <source>
        <dbReference type="ARBA" id="ARBA00004370"/>
    </source>
</evidence>
<proteinExistence type="predicted"/>
<keyword evidence="2" id="KW-0472">Membrane</keyword>
<protein>
    <recommendedName>
        <fullName evidence="6">Glycine zipper 2TM domain-containing protein</fullName>
    </recommendedName>
</protein>
<evidence type="ECO:0008006" key="6">
    <source>
        <dbReference type="Google" id="ProtNLM"/>
    </source>
</evidence>
<dbReference type="InterPro" id="IPR051407">
    <property type="entry name" value="Bact_OM_lipoprot/Surf_antigen"/>
</dbReference>
<feature type="chain" id="PRO_5020711474" description="Glycine zipper 2TM domain-containing protein" evidence="3">
    <location>
        <begin position="21"/>
        <end position="235"/>
    </location>
</feature>
<comment type="caution">
    <text evidence="4">The sequence shown here is derived from an EMBL/GenBank/DDBJ whole genome shotgun (WGS) entry which is preliminary data.</text>
</comment>
<dbReference type="RefSeq" id="WP_130966285.1">
    <property type="nucleotide sequence ID" value="NZ_SIXI01000001.1"/>
</dbReference>
<evidence type="ECO:0000256" key="2">
    <source>
        <dbReference type="ARBA" id="ARBA00023136"/>
    </source>
</evidence>
<reference evidence="4 5" key="1">
    <citation type="submission" date="2019-02" db="EMBL/GenBank/DDBJ databases">
        <title>Aquabacterium sp. strain KMB7.</title>
        <authorList>
            <person name="Chen W.-M."/>
        </authorList>
    </citation>
    <scope>NUCLEOTIDE SEQUENCE [LARGE SCALE GENOMIC DNA]</scope>
    <source>
        <strain evidence="4 5">KMB7</strain>
    </source>
</reference>
<sequence>MRHPILSALTLGLLAINAQAGQTVAQTVMARVVSSTPVMAQVATPQQVCFDELQAVPPQGSGAGALLGAIAGGVIGNAVGKGAGNAVATGLGVFGGAVLGDRIEKDGRPRGQRTVRRCEQQSAYSQQVVAYQVVYELHGQQYSTRMNSQPGPTIPVQVSVTPVGQAAAYNTAPAYTPPPPVYDTPPVVMQAPVVVPAPVVVHRPVVIETAYERPIHRRHWHRHERFHDHSHHRWD</sequence>
<dbReference type="PANTHER" id="PTHR35603:SF2">
    <property type="entry name" value="OUTER MEMBRANE LIPOPROTEIN"/>
    <property type="match status" value="1"/>
</dbReference>
<evidence type="ECO:0000313" key="5">
    <source>
        <dbReference type="Proteomes" id="UP000292120"/>
    </source>
</evidence>
<dbReference type="OrthoDB" id="8909257at2"/>
<evidence type="ECO:0000313" key="4">
    <source>
        <dbReference type="EMBL" id="TBO34335.1"/>
    </source>
</evidence>
<dbReference type="EMBL" id="SIXI01000001">
    <property type="protein sequence ID" value="TBO34335.1"/>
    <property type="molecule type" value="Genomic_DNA"/>
</dbReference>
<evidence type="ECO:0000256" key="3">
    <source>
        <dbReference type="SAM" id="SignalP"/>
    </source>
</evidence>
<dbReference type="Proteomes" id="UP000292120">
    <property type="component" value="Unassembled WGS sequence"/>
</dbReference>
<organism evidence="4 5">
    <name type="scientific">Aquabacterium lacunae</name>
    <dbReference type="NCBI Taxonomy" id="2528630"/>
    <lineage>
        <taxon>Bacteria</taxon>
        <taxon>Pseudomonadati</taxon>
        <taxon>Pseudomonadota</taxon>
        <taxon>Betaproteobacteria</taxon>
        <taxon>Burkholderiales</taxon>
        <taxon>Aquabacterium</taxon>
    </lineage>
</organism>
<dbReference type="PANTHER" id="PTHR35603">
    <property type="match status" value="1"/>
</dbReference>
<keyword evidence="3" id="KW-0732">Signal</keyword>
<name>A0A4Q9H571_9BURK</name>
<comment type="subcellular location">
    <subcellularLocation>
        <location evidence="1">Membrane</location>
    </subcellularLocation>
</comment>
<accession>A0A4Q9H571</accession>